<dbReference type="InterPro" id="IPR046912">
    <property type="entry name" value="ABC-3C_CTD8"/>
</dbReference>
<protein>
    <submittedName>
        <fullName evidence="7">Uncharacterized protein</fullName>
    </submittedName>
</protein>
<evidence type="ECO:0000313" key="7">
    <source>
        <dbReference type="EMBL" id="HAD6502562.1"/>
    </source>
</evidence>
<dbReference type="EMBL" id="DAAPJZ010000003">
    <property type="protein sequence ID" value="HAD6502562.1"/>
    <property type="molecule type" value="Genomic_DNA"/>
</dbReference>
<feature type="domain" description="DUF676" evidence="5">
    <location>
        <begin position="10"/>
        <end position="157"/>
    </location>
</feature>
<name>A0A718MVH6_SALTS</name>
<dbReference type="Gene3D" id="3.40.50.1820">
    <property type="entry name" value="alpha/beta hydrolase"/>
    <property type="match status" value="1"/>
</dbReference>
<dbReference type="SUPFAM" id="SSF53474">
    <property type="entry name" value="alpha/beta-Hydrolases"/>
    <property type="match status" value="1"/>
</dbReference>
<evidence type="ECO:0000313" key="9">
    <source>
        <dbReference type="EMBL" id="HAD6956433.1"/>
    </source>
</evidence>
<gene>
    <name evidence="7" type="ORF">G1W55_07405</name>
    <name evidence="9" type="ORF">G1X75_07400</name>
    <name evidence="8" type="ORF">G1X77_07405</name>
</gene>
<evidence type="ECO:0000259" key="6">
    <source>
        <dbReference type="Pfam" id="PF20284"/>
    </source>
</evidence>
<dbReference type="InterPro" id="IPR052374">
    <property type="entry name" value="SERAC1"/>
</dbReference>
<evidence type="ECO:0000256" key="2">
    <source>
        <dbReference type="ARBA" id="ARBA00004370"/>
    </source>
</evidence>
<evidence type="ECO:0000259" key="5">
    <source>
        <dbReference type="Pfam" id="PF05057"/>
    </source>
</evidence>
<dbReference type="GO" id="GO:0016020">
    <property type="term" value="C:membrane"/>
    <property type="evidence" value="ECO:0007669"/>
    <property type="project" value="UniProtKB-SubCell"/>
</dbReference>
<comment type="caution">
    <text evidence="7">The sequence shown here is derived from an EMBL/GenBank/DDBJ whole genome shotgun (WGS) entry which is preliminary data.</text>
</comment>
<dbReference type="PANTHER" id="PTHR48182:SF2">
    <property type="entry name" value="PROTEIN SERAC1"/>
    <property type="match status" value="1"/>
</dbReference>
<dbReference type="PANTHER" id="PTHR48182">
    <property type="entry name" value="PROTEIN SERAC1"/>
    <property type="match status" value="1"/>
</dbReference>
<sequence>MSMLIWKKKNNAKHLILFIHGLKGGSDTWAVDKITSFPQLICEDEDFCDAFDIACFEYFTNFTNTYGKSRNLLARLFTSLTKKEVNLPVDELSELLVGECQINLSDYSNIIFVAHSMGGLIAKSCIIKMHERDLSHNITGFISLAVPHSGSETASWASMVSSNVQLGDLSVFSKETDSLNRRWVKLPKLPELKFLYGSYDSIVVKASAIPVQVSAKESIAVQEDHSTICKPKDRDSNVYLIVKKLALEIHNKTELISSSPEFKDDKQYDKEFFVLKMIVADVHSDISKHAKEYYYNAELARNIFTSDRDRETLSVLYRKIREIYQTQYHDSIANHNTANQLLAAIHKKIEDEDKVKLSSLLDTLDSVHKKGMLHQLANKLDRDIIWSPDTSLDSLNSLRGQK</sequence>
<reference evidence="7" key="2">
    <citation type="submission" date="2019-01" db="EMBL/GenBank/DDBJ databases">
        <authorList>
            <consortium name="NCBI Pathogen Detection Project"/>
        </authorList>
    </citation>
    <scope>NUCLEOTIDE SEQUENCE</scope>
    <source>
        <strain evidence="7">SL1344</strain>
    </source>
</reference>
<proteinExistence type="predicted"/>
<evidence type="ECO:0000256" key="3">
    <source>
        <dbReference type="ARBA" id="ARBA00022824"/>
    </source>
</evidence>
<organism evidence="7">
    <name type="scientific">Salmonella typhimurium (strain SL1344)</name>
    <dbReference type="NCBI Taxonomy" id="216597"/>
    <lineage>
        <taxon>Bacteria</taxon>
        <taxon>Pseudomonadati</taxon>
        <taxon>Pseudomonadota</taxon>
        <taxon>Gammaproteobacteria</taxon>
        <taxon>Enterobacterales</taxon>
        <taxon>Enterobacteriaceae</taxon>
        <taxon>Salmonella</taxon>
    </lineage>
</organism>
<dbReference type="Pfam" id="PF20284">
    <property type="entry name" value="CTD8"/>
    <property type="match status" value="1"/>
</dbReference>
<dbReference type="EMBL" id="DAAPOR010000003">
    <property type="protein sequence ID" value="HAD6951802.1"/>
    <property type="molecule type" value="Genomic_DNA"/>
</dbReference>
<dbReference type="Pfam" id="PF05057">
    <property type="entry name" value="DUF676"/>
    <property type="match status" value="1"/>
</dbReference>
<dbReference type="InterPro" id="IPR029058">
    <property type="entry name" value="AB_hydrolase_fold"/>
</dbReference>
<reference evidence="7" key="1">
    <citation type="journal article" date="2018" name="Genome Biol.">
        <title>SKESA: strategic k-mer extension for scrupulous assemblies.</title>
        <authorList>
            <person name="Souvorov A."/>
            <person name="Agarwala R."/>
            <person name="Lipman D.J."/>
        </authorList>
    </citation>
    <scope>NUCLEOTIDE SEQUENCE</scope>
    <source>
        <strain evidence="7">SL1344</strain>
    </source>
</reference>
<keyword evidence="4" id="KW-0472">Membrane</keyword>
<keyword evidence="3" id="KW-0256">Endoplasmic reticulum</keyword>
<accession>A0A718MVH6</accession>
<comment type="subcellular location">
    <subcellularLocation>
        <location evidence="1">Endoplasmic reticulum</location>
    </subcellularLocation>
    <subcellularLocation>
        <location evidence="2">Membrane</location>
    </subcellularLocation>
</comment>
<dbReference type="AlphaFoldDB" id="A0A718MVH6"/>
<evidence type="ECO:0000256" key="4">
    <source>
        <dbReference type="ARBA" id="ARBA00023136"/>
    </source>
</evidence>
<dbReference type="InterPro" id="IPR007751">
    <property type="entry name" value="DUF676_lipase-like"/>
</dbReference>
<evidence type="ECO:0000313" key="8">
    <source>
        <dbReference type="EMBL" id="HAD6951802.1"/>
    </source>
</evidence>
<dbReference type="EMBL" id="DAAPOW010000003">
    <property type="protein sequence ID" value="HAD6956433.1"/>
    <property type="molecule type" value="Genomic_DNA"/>
</dbReference>
<evidence type="ECO:0000256" key="1">
    <source>
        <dbReference type="ARBA" id="ARBA00004240"/>
    </source>
</evidence>
<feature type="domain" description="ABC-three component systems C-terminal" evidence="6">
    <location>
        <begin position="264"/>
        <end position="387"/>
    </location>
</feature>